<evidence type="ECO:0000256" key="2">
    <source>
        <dbReference type="ARBA" id="ARBA00023043"/>
    </source>
</evidence>
<evidence type="ECO:0000313" key="6">
    <source>
        <dbReference type="Proteomes" id="UP000215902"/>
    </source>
</evidence>
<dbReference type="OrthoDB" id="684045at2759"/>
<sequence>LVSDQKHRSSLMISDTESLFQSCRRGDLARVRYLVEERDVELNVRDQWDSTPLYYSCLCGHEDLVLYLLQQGATCQASTFDGERCVYGALTDRIRAMLLDSSVVTAHSMRRDAYSEFLRNLFSTGSGADVRFNLCDGSEFLAHRCLLMARSPYFKRNFSGKWIGRRQVSVRSPRIDSDSFRALLQYLYTGRVEIRLDRLDSLLRLADKTELEELGPAAAATVGTGRAESCQARDASHHHCAGPGHGPGETRLGIPSESGHAAAPSAGG</sequence>
<reference evidence="5 6" key="1">
    <citation type="submission" date="2017-06" db="EMBL/GenBank/DDBJ databases">
        <title>A platform for efficient transgenesis in Macrostomum lignano, a flatworm model organism for stem cell research.</title>
        <authorList>
            <person name="Berezikov E."/>
        </authorList>
    </citation>
    <scope>NUCLEOTIDE SEQUENCE [LARGE SCALE GENOMIC DNA]</scope>
    <source>
        <strain evidence="5">DV1</strain>
        <tissue evidence="5">Whole organism</tissue>
    </source>
</reference>
<dbReference type="PROSITE" id="PS50097">
    <property type="entry name" value="BTB"/>
    <property type="match status" value="1"/>
</dbReference>
<protein>
    <recommendedName>
        <fullName evidence="4">BTB domain-containing protein</fullName>
    </recommendedName>
</protein>
<accession>A0A267ET49</accession>
<dbReference type="InterPro" id="IPR002110">
    <property type="entry name" value="Ankyrin_rpt"/>
</dbReference>
<dbReference type="InterPro" id="IPR044515">
    <property type="entry name" value="ABTB1"/>
</dbReference>
<keyword evidence="2" id="KW-0040">ANK repeat</keyword>
<feature type="non-terminal residue" evidence="5">
    <location>
        <position position="1"/>
    </location>
</feature>
<evidence type="ECO:0000313" key="5">
    <source>
        <dbReference type="EMBL" id="PAA64047.1"/>
    </source>
</evidence>
<dbReference type="SUPFAM" id="SSF48403">
    <property type="entry name" value="Ankyrin repeat"/>
    <property type="match status" value="1"/>
</dbReference>
<dbReference type="InterPro" id="IPR036770">
    <property type="entry name" value="Ankyrin_rpt-contain_sf"/>
</dbReference>
<feature type="domain" description="BTB" evidence="4">
    <location>
        <begin position="128"/>
        <end position="196"/>
    </location>
</feature>
<name>A0A267ET49_9PLAT</name>
<dbReference type="Gene3D" id="1.25.40.20">
    <property type="entry name" value="Ankyrin repeat-containing domain"/>
    <property type="match status" value="1"/>
</dbReference>
<keyword evidence="1" id="KW-0677">Repeat</keyword>
<dbReference type="PANTHER" id="PTHR46231">
    <property type="entry name" value="ANKYRIN REPEAT AND BTB/POZ DOMAIN-CONTAINING PROTEIN 1"/>
    <property type="match status" value="1"/>
</dbReference>
<comment type="caution">
    <text evidence="5">The sequence shown here is derived from an EMBL/GenBank/DDBJ whole genome shotgun (WGS) entry which is preliminary data.</text>
</comment>
<dbReference type="STRING" id="282301.A0A267ET49"/>
<feature type="region of interest" description="Disordered" evidence="3">
    <location>
        <begin position="234"/>
        <end position="268"/>
    </location>
</feature>
<dbReference type="CDD" id="cd18295">
    <property type="entry name" value="BTB1_POZ_ABTB1_BPOZ1"/>
    <property type="match status" value="1"/>
</dbReference>
<dbReference type="InterPro" id="IPR000210">
    <property type="entry name" value="BTB/POZ_dom"/>
</dbReference>
<dbReference type="GO" id="GO:0005737">
    <property type="term" value="C:cytoplasm"/>
    <property type="evidence" value="ECO:0007669"/>
    <property type="project" value="TreeGrafter"/>
</dbReference>
<dbReference type="Pfam" id="PF00651">
    <property type="entry name" value="BTB"/>
    <property type="match status" value="1"/>
</dbReference>
<dbReference type="Pfam" id="PF12796">
    <property type="entry name" value="Ank_2"/>
    <property type="match status" value="1"/>
</dbReference>
<evidence type="ECO:0000256" key="1">
    <source>
        <dbReference type="ARBA" id="ARBA00022737"/>
    </source>
</evidence>
<evidence type="ECO:0000259" key="4">
    <source>
        <dbReference type="PROSITE" id="PS50097"/>
    </source>
</evidence>
<proteinExistence type="predicted"/>
<dbReference type="EMBL" id="NIVC01001788">
    <property type="protein sequence ID" value="PAA64047.1"/>
    <property type="molecule type" value="Genomic_DNA"/>
</dbReference>
<keyword evidence="6" id="KW-1185">Reference proteome</keyword>
<dbReference type="PANTHER" id="PTHR46231:SF1">
    <property type="entry name" value="ANKYRIN REPEAT AND BTB_POZ DOMAIN-CONTAINING PROTEIN 1"/>
    <property type="match status" value="1"/>
</dbReference>
<dbReference type="AlphaFoldDB" id="A0A267ET49"/>
<dbReference type="GO" id="GO:0000151">
    <property type="term" value="C:ubiquitin ligase complex"/>
    <property type="evidence" value="ECO:0007669"/>
    <property type="project" value="TreeGrafter"/>
</dbReference>
<dbReference type="SUPFAM" id="SSF54695">
    <property type="entry name" value="POZ domain"/>
    <property type="match status" value="1"/>
</dbReference>
<dbReference type="FunFam" id="1.25.40.20:FF:000115">
    <property type="entry name" value="Ankyrin repeat and BTB/POZ domain-containing protein 1"/>
    <property type="match status" value="1"/>
</dbReference>
<organism evidence="5 6">
    <name type="scientific">Macrostomum lignano</name>
    <dbReference type="NCBI Taxonomy" id="282301"/>
    <lineage>
        <taxon>Eukaryota</taxon>
        <taxon>Metazoa</taxon>
        <taxon>Spiralia</taxon>
        <taxon>Lophotrochozoa</taxon>
        <taxon>Platyhelminthes</taxon>
        <taxon>Rhabditophora</taxon>
        <taxon>Macrostomorpha</taxon>
        <taxon>Macrostomida</taxon>
        <taxon>Macrostomidae</taxon>
        <taxon>Macrostomum</taxon>
    </lineage>
</organism>
<evidence type="ECO:0000256" key="3">
    <source>
        <dbReference type="SAM" id="MobiDB-lite"/>
    </source>
</evidence>
<gene>
    <name evidence="5" type="ORF">BOX15_Mlig034098g1</name>
</gene>
<dbReference type="Proteomes" id="UP000215902">
    <property type="component" value="Unassembled WGS sequence"/>
</dbReference>
<dbReference type="InterPro" id="IPR011333">
    <property type="entry name" value="SKP1/BTB/POZ_sf"/>
</dbReference>
<dbReference type="Gene3D" id="3.30.710.10">
    <property type="entry name" value="Potassium Channel Kv1.1, Chain A"/>
    <property type="match status" value="1"/>
</dbReference>
<dbReference type="SMART" id="SM00225">
    <property type="entry name" value="BTB"/>
    <property type="match status" value="1"/>
</dbReference>